<feature type="transmembrane region" description="Helical" evidence="8">
    <location>
        <begin position="6"/>
        <end position="25"/>
    </location>
</feature>
<dbReference type="Proteomes" id="UP000814385">
    <property type="component" value="Unassembled WGS sequence"/>
</dbReference>
<protein>
    <submittedName>
        <fullName evidence="9">Multiple resistance and pH regulation protein F</fullName>
    </submittedName>
</protein>
<dbReference type="PANTHER" id="PTHR34702:SF1">
    <property type="entry name" value="NA(+)_H(+) ANTIPORTER SUBUNIT F"/>
    <property type="match status" value="1"/>
</dbReference>
<gene>
    <name evidence="9" type="ORF">HOP52_19145</name>
</gene>
<keyword evidence="4" id="KW-1003">Cell membrane</keyword>
<name>A0ABS9PEK3_9GAMM</name>
<evidence type="ECO:0000256" key="5">
    <source>
        <dbReference type="ARBA" id="ARBA00022692"/>
    </source>
</evidence>
<accession>A0ABS9PEK3</accession>
<evidence type="ECO:0000256" key="3">
    <source>
        <dbReference type="ARBA" id="ARBA00022448"/>
    </source>
</evidence>
<evidence type="ECO:0000256" key="1">
    <source>
        <dbReference type="ARBA" id="ARBA00004651"/>
    </source>
</evidence>
<evidence type="ECO:0000256" key="2">
    <source>
        <dbReference type="ARBA" id="ARBA00009212"/>
    </source>
</evidence>
<keyword evidence="3" id="KW-0813">Transport</keyword>
<keyword evidence="10" id="KW-1185">Reference proteome</keyword>
<dbReference type="InterPro" id="IPR007208">
    <property type="entry name" value="MrpF/PhaF-like"/>
</dbReference>
<dbReference type="RefSeq" id="WP_238979133.1">
    <property type="nucleotide sequence ID" value="NZ_JABFUC010000026.1"/>
</dbReference>
<comment type="subcellular location">
    <subcellularLocation>
        <location evidence="1">Cell membrane</location>
        <topology evidence="1">Multi-pass membrane protein</topology>
    </subcellularLocation>
</comment>
<evidence type="ECO:0000313" key="10">
    <source>
        <dbReference type="Proteomes" id="UP000814385"/>
    </source>
</evidence>
<evidence type="ECO:0000256" key="8">
    <source>
        <dbReference type="SAM" id="Phobius"/>
    </source>
</evidence>
<evidence type="ECO:0000256" key="7">
    <source>
        <dbReference type="ARBA" id="ARBA00023136"/>
    </source>
</evidence>
<comment type="similarity">
    <text evidence="2">Belongs to the CPA3 antiporters (TC 2.A.63) subunit F family.</text>
</comment>
<keyword evidence="6 8" id="KW-1133">Transmembrane helix</keyword>
<comment type="caution">
    <text evidence="9">The sequence shown here is derived from an EMBL/GenBank/DDBJ whole genome shotgun (WGS) entry which is preliminary data.</text>
</comment>
<evidence type="ECO:0000256" key="4">
    <source>
        <dbReference type="ARBA" id="ARBA00022475"/>
    </source>
</evidence>
<dbReference type="PANTHER" id="PTHR34702">
    <property type="entry name" value="NA(+)/H(+) ANTIPORTER SUBUNIT F1"/>
    <property type="match status" value="1"/>
</dbReference>
<proteinExistence type="inferred from homology"/>
<feature type="transmembrane region" description="Helical" evidence="8">
    <location>
        <begin position="37"/>
        <end position="55"/>
    </location>
</feature>
<keyword evidence="5 8" id="KW-0812">Transmembrane</keyword>
<organism evidence="9 10">
    <name type="scientific">Billgrantia campisalis</name>
    <dbReference type="NCBI Taxonomy" id="74661"/>
    <lineage>
        <taxon>Bacteria</taxon>
        <taxon>Pseudomonadati</taxon>
        <taxon>Pseudomonadota</taxon>
        <taxon>Gammaproteobacteria</taxon>
        <taxon>Oceanospirillales</taxon>
        <taxon>Halomonadaceae</taxon>
        <taxon>Billgrantia</taxon>
    </lineage>
</organism>
<feature type="transmembrane region" description="Helical" evidence="8">
    <location>
        <begin position="61"/>
        <end position="80"/>
    </location>
</feature>
<sequence length="99" mass="10574">MTTTLYLAAATLLLANAGVGAWRIWRGPTSADRMLAAELISTSAIAVLLLLGAALELPALVDVALLFALLAAIATANFVTRTWTLLHEDRSAREEARRD</sequence>
<dbReference type="EMBL" id="JABFUC010000026">
    <property type="protein sequence ID" value="MCG6659864.1"/>
    <property type="molecule type" value="Genomic_DNA"/>
</dbReference>
<evidence type="ECO:0000313" key="9">
    <source>
        <dbReference type="EMBL" id="MCG6659864.1"/>
    </source>
</evidence>
<keyword evidence="7 8" id="KW-0472">Membrane</keyword>
<evidence type="ECO:0000256" key="6">
    <source>
        <dbReference type="ARBA" id="ARBA00022989"/>
    </source>
</evidence>
<reference evidence="9 10" key="1">
    <citation type="submission" date="2020-05" db="EMBL/GenBank/DDBJ databases">
        <title>Comparative genomic analysis of denitrifying bacteria from Halomonas genus.</title>
        <authorList>
            <person name="Wang L."/>
            <person name="Shao Z."/>
        </authorList>
    </citation>
    <scope>NUCLEOTIDE SEQUENCE [LARGE SCALE GENOMIC DNA]</scope>
    <source>
        <strain evidence="9 10">A4</strain>
    </source>
</reference>
<dbReference type="Pfam" id="PF04066">
    <property type="entry name" value="MrpF_PhaF"/>
    <property type="match status" value="1"/>
</dbReference>